<accession>A0ABQ4E0Z5</accession>
<keyword evidence="2" id="KW-1185">Reference proteome</keyword>
<comment type="caution">
    <text evidence="1">The sequence shown here is derived from an EMBL/GenBank/DDBJ whole genome shotgun (WGS) entry which is preliminary data.</text>
</comment>
<organism evidence="1 2">
    <name type="scientific">Plantactinospora endophytica</name>
    <dbReference type="NCBI Taxonomy" id="673535"/>
    <lineage>
        <taxon>Bacteria</taxon>
        <taxon>Bacillati</taxon>
        <taxon>Actinomycetota</taxon>
        <taxon>Actinomycetes</taxon>
        <taxon>Micromonosporales</taxon>
        <taxon>Micromonosporaceae</taxon>
        <taxon>Plantactinospora</taxon>
    </lineage>
</organism>
<dbReference type="Proteomes" id="UP000646749">
    <property type="component" value="Unassembled WGS sequence"/>
</dbReference>
<reference evidence="1 2" key="1">
    <citation type="submission" date="2021-01" db="EMBL/GenBank/DDBJ databases">
        <title>Whole genome shotgun sequence of Plantactinospora endophytica NBRC 110450.</title>
        <authorList>
            <person name="Komaki H."/>
            <person name="Tamura T."/>
        </authorList>
    </citation>
    <scope>NUCLEOTIDE SEQUENCE [LARGE SCALE GENOMIC DNA]</scope>
    <source>
        <strain evidence="1 2">NBRC 110450</strain>
    </source>
</reference>
<sequence length="103" mass="10854">MCATGSGFIRATLLAGPAGFPEFLPGRLGVGSAPTEPDPWCGGEGSYLQDLGRPAPRFGCPIGDSHGRLRAEGISFAGRTALPGSVVSRRDWRSDNLLNPWDK</sequence>
<evidence type="ECO:0000313" key="2">
    <source>
        <dbReference type="Proteomes" id="UP000646749"/>
    </source>
</evidence>
<gene>
    <name evidence="1" type="ORF">Pen02_32820</name>
</gene>
<evidence type="ECO:0000313" key="1">
    <source>
        <dbReference type="EMBL" id="GIG88346.1"/>
    </source>
</evidence>
<dbReference type="EMBL" id="BONW01000016">
    <property type="protein sequence ID" value="GIG88346.1"/>
    <property type="molecule type" value="Genomic_DNA"/>
</dbReference>
<name>A0ABQ4E0Z5_9ACTN</name>
<proteinExistence type="predicted"/>
<protein>
    <submittedName>
        <fullName evidence="1">Uncharacterized protein</fullName>
    </submittedName>
</protein>